<evidence type="ECO:0000313" key="9">
    <source>
        <dbReference type="EMBL" id="OKH23123.1"/>
    </source>
</evidence>
<evidence type="ECO:0000256" key="4">
    <source>
        <dbReference type="ARBA" id="ARBA00022475"/>
    </source>
</evidence>
<feature type="transmembrane region" description="Helical" evidence="8">
    <location>
        <begin position="206"/>
        <end position="226"/>
    </location>
</feature>
<feature type="transmembrane region" description="Helical" evidence="8">
    <location>
        <begin position="76"/>
        <end position="96"/>
    </location>
</feature>
<keyword evidence="4" id="KW-1003">Cell membrane</keyword>
<evidence type="ECO:0000256" key="6">
    <source>
        <dbReference type="ARBA" id="ARBA00022989"/>
    </source>
</evidence>
<evidence type="ECO:0000256" key="2">
    <source>
        <dbReference type="ARBA" id="ARBA00007935"/>
    </source>
</evidence>
<keyword evidence="6 8" id="KW-1133">Transmembrane helix</keyword>
<dbReference type="GO" id="GO:0022857">
    <property type="term" value="F:transmembrane transporter activity"/>
    <property type="evidence" value="ECO:0007669"/>
    <property type="project" value="InterPro"/>
</dbReference>
<comment type="caution">
    <text evidence="9">The sequence shown here is derived from an EMBL/GenBank/DDBJ whole genome shotgun (WGS) entry which is preliminary data.</text>
</comment>
<accession>A0A1U7HHQ5</accession>
<dbReference type="PANTHER" id="PTHR30472:SF24">
    <property type="entry name" value="FERRIC ENTEROBACTIN TRANSPORT SYSTEM PERMEASE PROTEIN FEPG"/>
    <property type="match status" value="1"/>
</dbReference>
<dbReference type="GO" id="GO:0033214">
    <property type="term" value="P:siderophore-iron import into cell"/>
    <property type="evidence" value="ECO:0007669"/>
    <property type="project" value="TreeGrafter"/>
</dbReference>
<dbReference type="InterPro" id="IPR000522">
    <property type="entry name" value="ABC_transptr_permease_BtuC"/>
</dbReference>
<dbReference type="PANTHER" id="PTHR30472">
    <property type="entry name" value="FERRIC ENTEROBACTIN TRANSPORT SYSTEM PERMEASE PROTEIN"/>
    <property type="match status" value="1"/>
</dbReference>
<dbReference type="EMBL" id="MRCC01000017">
    <property type="protein sequence ID" value="OKH23123.1"/>
    <property type="molecule type" value="Genomic_DNA"/>
</dbReference>
<comment type="similarity">
    <text evidence="2">Belongs to the binding-protein-dependent transport system permease family. FecCD subfamily.</text>
</comment>
<feature type="transmembrane region" description="Helical" evidence="8">
    <location>
        <begin position="321"/>
        <end position="342"/>
    </location>
</feature>
<sequence>MKQNTLRIRSRSLPLSLRVKQRVLTVLLLLLLVTLIAMIASVAYGEYPIPPLAVIQTVLGLEENSDYTFVVNTLRLPRTLVASLVGLALAISGAIMQGITRNPLADPGIIGVNAGASLAAVSLIVLFPSVPVGFLPISAFGGALAVSLLIYFLAWEGGSSPLRLILIGVGIATVIGACTSVITTFGEINSVSQALVWLAGSVYGRSWEQVFAFLPWLIVFLPLALVKTRQLNALALGDEIATGLGCHIEWQRGWLLLISTALAGSAVATAGAIGFVGLMAPHMARQLVGATHGGLLPVAGVMGAMLVVVADLIGRTLFAPIEIPCGIVTAVIGAPYFVYLLVQQRGK</sequence>
<dbReference type="RefSeq" id="WP_073550988.1">
    <property type="nucleotide sequence ID" value="NZ_CAWMVK010000009.1"/>
</dbReference>
<keyword evidence="7 8" id="KW-0472">Membrane</keyword>
<keyword evidence="10" id="KW-1185">Reference proteome</keyword>
<reference evidence="9 10" key="1">
    <citation type="submission" date="2016-11" db="EMBL/GenBank/DDBJ databases">
        <title>Draft Genome Sequences of Nine Cyanobacterial Strains from Diverse Habitats.</title>
        <authorList>
            <person name="Zhu T."/>
            <person name="Hou S."/>
            <person name="Lu X."/>
            <person name="Hess W.R."/>
        </authorList>
    </citation>
    <scope>NUCLEOTIDE SEQUENCE [LARGE SCALE GENOMIC DNA]</scope>
    <source>
        <strain evidence="9 10">5.2 s.c.1</strain>
    </source>
</reference>
<keyword evidence="3" id="KW-0813">Transport</keyword>
<name>A0A1U7HHQ5_9CHRO</name>
<dbReference type="InterPro" id="IPR037294">
    <property type="entry name" value="ABC_BtuC-like"/>
</dbReference>
<dbReference type="SUPFAM" id="SSF81345">
    <property type="entry name" value="ABC transporter involved in vitamin B12 uptake, BtuC"/>
    <property type="match status" value="1"/>
</dbReference>
<evidence type="ECO:0000256" key="3">
    <source>
        <dbReference type="ARBA" id="ARBA00022448"/>
    </source>
</evidence>
<protein>
    <submittedName>
        <fullName evidence="9">Iron ABC transporter permease</fullName>
    </submittedName>
</protein>
<gene>
    <name evidence="9" type="ORF">NIES1031_18660</name>
</gene>
<evidence type="ECO:0000256" key="1">
    <source>
        <dbReference type="ARBA" id="ARBA00004651"/>
    </source>
</evidence>
<proteinExistence type="inferred from homology"/>
<evidence type="ECO:0000256" key="7">
    <source>
        <dbReference type="ARBA" id="ARBA00023136"/>
    </source>
</evidence>
<dbReference type="FunFam" id="1.10.3470.10:FF:000001">
    <property type="entry name" value="Vitamin B12 ABC transporter permease BtuC"/>
    <property type="match status" value="1"/>
</dbReference>
<feature type="transmembrane region" description="Helical" evidence="8">
    <location>
        <begin position="133"/>
        <end position="152"/>
    </location>
</feature>
<feature type="transmembrane region" description="Helical" evidence="8">
    <location>
        <begin position="164"/>
        <end position="186"/>
    </location>
</feature>
<dbReference type="OrthoDB" id="9811721at2"/>
<dbReference type="AlphaFoldDB" id="A0A1U7HHQ5"/>
<comment type="subcellular location">
    <subcellularLocation>
        <location evidence="1">Cell membrane</location>
        <topology evidence="1">Multi-pass membrane protein</topology>
    </subcellularLocation>
</comment>
<dbReference type="STRING" id="247279.NIES1031_18660"/>
<dbReference type="Gene3D" id="1.10.3470.10">
    <property type="entry name" value="ABC transporter involved in vitamin B12 uptake, BtuC"/>
    <property type="match status" value="1"/>
</dbReference>
<dbReference type="CDD" id="cd06550">
    <property type="entry name" value="TM_ABC_iron-siderophores_like"/>
    <property type="match status" value="1"/>
</dbReference>
<feature type="transmembrane region" description="Helical" evidence="8">
    <location>
        <begin position="254"/>
        <end position="275"/>
    </location>
</feature>
<dbReference type="Pfam" id="PF01032">
    <property type="entry name" value="FecCD"/>
    <property type="match status" value="1"/>
</dbReference>
<feature type="transmembrane region" description="Helical" evidence="8">
    <location>
        <begin position="108"/>
        <end position="127"/>
    </location>
</feature>
<organism evidence="9 10">
    <name type="scientific">Chroogloeocystis siderophila 5.2 s.c.1</name>
    <dbReference type="NCBI Taxonomy" id="247279"/>
    <lineage>
        <taxon>Bacteria</taxon>
        <taxon>Bacillati</taxon>
        <taxon>Cyanobacteriota</taxon>
        <taxon>Cyanophyceae</taxon>
        <taxon>Oscillatoriophycideae</taxon>
        <taxon>Chroococcales</taxon>
        <taxon>Chroococcaceae</taxon>
        <taxon>Chroogloeocystis</taxon>
    </lineage>
</organism>
<feature type="transmembrane region" description="Helical" evidence="8">
    <location>
        <begin position="295"/>
        <end position="314"/>
    </location>
</feature>
<evidence type="ECO:0000256" key="5">
    <source>
        <dbReference type="ARBA" id="ARBA00022692"/>
    </source>
</evidence>
<keyword evidence="5 8" id="KW-0812">Transmembrane</keyword>
<dbReference type="GO" id="GO:0005886">
    <property type="term" value="C:plasma membrane"/>
    <property type="evidence" value="ECO:0007669"/>
    <property type="project" value="UniProtKB-SubCell"/>
</dbReference>
<evidence type="ECO:0000256" key="8">
    <source>
        <dbReference type="SAM" id="Phobius"/>
    </source>
</evidence>
<evidence type="ECO:0000313" key="10">
    <source>
        <dbReference type="Proteomes" id="UP000185984"/>
    </source>
</evidence>
<dbReference type="Proteomes" id="UP000185984">
    <property type="component" value="Unassembled WGS sequence"/>
</dbReference>